<dbReference type="InterPro" id="IPR036390">
    <property type="entry name" value="WH_DNA-bd_sf"/>
</dbReference>
<dbReference type="GO" id="GO:0003677">
    <property type="term" value="F:DNA binding"/>
    <property type="evidence" value="ECO:0007669"/>
    <property type="project" value="UniProtKB-KW"/>
</dbReference>
<reference evidence="7" key="1">
    <citation type="journal article" date="2013" name="Genome Biol. Evol.">
        <title>The genome sequence of Streptomyces lividans 66 reveals a novel tRNA-dependent peptide biosynthetic system within a metal-related genomic island.</title>
        <authorList>
            <person name="Cruz-Morales P."/>
            <person name="Vijgenboom E."/>
            <person name="Iruegas-Bocardo F."/>
            <person name="Girard G."/>
            <person name="Yanez-Guerra L.A."/>
            <person name="Ramos-Aboites H.E."/>
            <person name="Pernodet J.L."/>
            <person name="Anne J."/>
            <person name="van Wezel G.P."/>
            <person name="Barona-Gomez F."/>
        </authorList>
    </citation>
    <scope>NUCLEOTIDE SEQUENCE [LARGE SCALE GENOMIC DNA]</scope>
    <source>
        <strain evidence="7">1326</strain>
    </source>
</reference>
<keyword evidence="3" id="KW-0804">Transcription</keyword>
<evidence type="ECO:0000313" key="7">
    <source>
        <dbReference type="Proteomes" id="UP000014062"/>
    </source>
</evidence>
<dbReference type="Gene3D" id="1.10.10.10">
    <property type="entry name" value="Winged helix-like DNA-binding domain superfamily/Winged helix DNA-binding domain"/>
    <property type="match status" value="1"/>
</dbReference>
<dbReference type="GO" id="GO:0003700">
    <property type="term" value="F:DNA-binding transcription factor activity"/>
    <property type="evidence" value="ECO:0007669"/>
    <property type="project" value="InterPro"/>
</dbReference>
<evidence type="ECO:0000256" key="2">
    <source>
        <dbReference type="ARBA" id="ARBA00023125"/>
    </source>
</evidence>
<feature type="domain" description="HTH gntR-type" evidence="5">
    <location>
        <begin position="1"/>
        <end position="66"/>
    </location>
</feature>
<dbReference type="Pfam" id="PF00392">
    <property type="entry name" value="GntR"/>
    <property type="match status" value="1"/>
</dbReference>
<dbReference type="PANTHER" id="PTHR44846:SF17">
    <property type="entry name" value="GNTR-FAMILY TRANSCRIPTIONAL REGULATOR"/>
    <property type="match status" value="1"/>
</dbReference>
<keyword evidence="1" id="KW-0805">Transcription regulation</keyword>
<evidence type="ECO:0000256" key="3">
    <source>
        <dbReference type="ARBA" id="ARBA00023163"/>
    </source>
</evidence>
<keyword evidence="2" id="KW-0238">DNA-binding</keyword>
<name>A0A7U9DPS4_STRLI</name>
<gene>
    <name evidence="6" type="ORF">SLI_3196</name>
</gene>
<dbReference type="Proteomes" id="UP000014062">
    <property type="component" value="Chromosome"/>
</dbReference>
<dbReference type="AlphaFoldDB" id="A0A7U9DPS4"/>
<dbReference type="InterPro" id="IPR050679">
    <property type="entry name" value="Bact_HTH_transcr_reg"/>
</dbReference>
<accession>A0A7U9DPS4</accession>
<evidence type="ECO:0000313" key="6">
    <source>
        <dbReference type="EMBL" id="EOY47909.1"/>
    </source>
</evidence>
<dbReference type="GO" id="GO:0045892">
    <property type="term" value="P:negative regulation of DNA-templated transcription"/>
    <property type="evidence" value="ECO:0007669"/>
    <property type="project" value="TreeGrafter"/>
</dbReference>
<dbReference type="PRINTS" id="PR00035">
    <property type="entry name" value="HTHGNTR"/>
</dbReference>
<dbReference type="InterPro" id="IPR000524">
    <property type="entry name" value="Tscrpt_reg_HTH_GntR"/>
</dbReference>
<organism evidence="6 7">
    <name type="scientific">Streptomyces lividans 1326</name>
    <dbReference type="NCBI Taxonomy" id="1200984"/>
    <lineage>
        <taxon>Bacteria</taxon>
        <taxon>Bacillati</taxon>
        <taxon>Actinomycetota</taxon>
        <taxon>Actinomycetes</taxon>
        <taxon>Kitasatosporales</taxon>
        <taxon>Streptomycetaceae</taxon>
        <taxon>Streptomyces</taxon>
    </lineage>
</organism>
<dbReference type="SMART" id="SM00345">
    <property type="entry name" value="HTH_GNTR"/>
    <property type="match status" value="1"/>
</dbReference>
<protein>
    <submittedName>
        <fullName evidence="6">Transcriptional regulator, GntR family</fullName>
    </submittedName>
</protein>
<evidence type="ECO:0000256" key="4">
    <source>
        <dbReference type="SAM" id="MobiDB-lite"/>
    </source>
</evidence>
<dbReference type="PROSITE" id="PS50949">
    <property type="entry name" value="HTH_GNTR"/>
    <property type="match status" value="1"/>
</dbReference>
<dbReference type="InterPro" id="IPR036388">
    <property type="entry name" value="WH-like_DNA-bd_sf"/>
</dbReference>
<dbReference type="SUPFAM" id="SSF46785">
    <property type="entry name" value="Winged helix' DNA-binding domain"/>
    <property type="match status" value="1"/>
</dbReference>
<dbReference type="EMBL" id="CM001889">
    <property type="protein sequence ID" value="EOY47909.1"/>
    <property type="molecule type" value="Genomic_DNA"/>
</dbReference>
<dbReference type="PANTHER" id="PTHR44846">
    <property type="entry name" value="MANNOSYL-D-GLYCERATE TRANSPORT/METABOLISM SYSTEM REPRESSOR MNGR-RELATED"/>
    <property type="match status" value="1"/>
</dbReference>
<feature type="region of interest" description="Disordered" evidence="4">
    <location>
        <begin position="56"/>
        <end position="88"/>
    </location>
</feature>
<evidence type="ECO:0000256" key="1">
    <source>
        <dbReference type="ARBA" id="ARBA00023015"/>
    </source>
</evidence>
<evidence type="ECO:0000259" key="5">
    <source>
        <dbReference type="PROSITE" id="PS50949"/>
    </source>
</evidence>
<sequence length="114" mass="12605">MPKQHAVKARIDRLVGELGEGSAIPTERDLSERHGVARETVRQALRELLPEGRLRRRERGTVVAGPKPAQPLSLAGRTEGVRRQGRTPGRALVTLDRFHCCADAQDHHPRPSPS</sequence>
<proteinExistence type="predicted"/>